<protein>
    <submittedName>
        <fullName evidence="1">Trafficking particle complex subunit 9 isoform X2</fullName>
    </submittedName>
</protein>
<evidence type="ECO:0000313" key="1">
    <source>
        <dbReference type="EMBL" id="RXN34628.1"/>
    </source>
</evidence>
<reference evidence="1 2" key="1">
    <citation type="submission" date="2018-03" db="EMBL/GenBank/DDBJ databases">
        <title>Draft genome sequence of Rohu Carp (Labeo rohita).</title>
        <authorList>
            <person name="Das P."/>
            <person name="Kushwaha B."/>
            <person name="Joshi C.G."/>
            <person name="Kumar D."/>
            <person name="Nagpure N.S."/>
            <person name="Sahoo L."/>
            <person name="Das S.P."/>
            <person name="Bit A."/>
            <person name="Patnaik S."/>
            <person name="Meher P.K."/>
            <person name="Jayasankar P."/>
            <person name="Koringa P.G."/>
            <person name="Patel N.V."/>
            <person name="Hinsu A.T."/>
            <person name="Kumar R."/>
            <person name="Pandey M."/>
            <person name="Agarwal S."/>
            <person name="Srivastava S."/>
            <person name="Singh M."/>
            <person name="Iquebal M.A."/>
            <person name="Jaiswal S."/>
            <person name="Angadi U.B."/>
            <person name="Kumar N."/>
            <person name="Raza M."/>
            <person name="Shah T.M."/>
            <person name="Rai A."/>
            <person name="Jena J.K."/>
        </authorList>
    </citation>
    <scope>NUCLEOTIDE SEQUENCE [LARGE SCALE GENOMIC DNA]</scope>
    <source>
        <strain evidence="1">DASCIFA01</strain>
        <tissue evidence="1">Testis</tissue>
    </source>
</reference>
<dbReference type="EMBL" id="QBIY01011171">
    <property type="protein sequence ID" value="RXN34628.1"/>
    <property type="molecule type" value="Genomic_DNA"/>
</dbReference>
<dbReference type="Proteomes" id="UP000290572">
    <property type="component" value="Unassembled WGS sequence"/>
</dbReference>
<organism evidence="1 2">
    <name type="scientific">Labeo rohita</name>
    <name type="common">Indian major carp</name>
    <name type="synonym">Cyprinus rohita</name>
    <dbReference type="NCBI Taxonomy" id="84645"/>
    <lineage>
        <taxon>Eukaryota</taxon>
        <taxon>Metazoa</taxon>
        <taxon>Chordata</taxon>
        <taxon>Craniata</taxon>
        <taxon>Vertebrata</taxon>
        <taxon>Euteleostomi</taxon>
        <taxon>Actinopterygii</taxon>
        <taxon>Neopterygii</taxon>
        <taxon>Teleostei</taxon>
        <taxon>Ostariophysi</taxon>
        <taxon>Cypriniformes</taxon>
        <taxon>Cyprinidae</taxon>
        <taxon>Labeoninae</taxon>
        <taxon>Labeonini</taxon>
        <taxon>Labeo</taxon>
    </lineage>
</organism>
<dbReference type="AlphaFoldDB" id="A0A498NS85"/>
<accession>A0A498NS85</accession>
<keyword evidence="2" id="KW-1185">Reference proteome</keyword>
<name>A0A498NS85_LABRO</name>
<gene>
    <name evidence="1" type="ORF">ROHU_014958</name>
</gene>
<sequence length="85" mass="10064">MEMSRIFYWRFYEPEVVLMAIQVDKFDFDSMPVMDHDALRLATVRQQEEKRQQVQGGLINSTLDIHWTIISFTQASCSDNTVYNK</sequence>
<evidence type="ECO:0000313" key="2">
    <source>
        <dbReference type="Proteomes" id="UP000290572"/>
    </source>
</evidence>
<proteinExistence type="predicted"/>
<comment type="caution">
    <text evidence="1">The sequence shown here is derived from an EMBL/GenBank/DDBJ whole genome shotgun (WGS) entry which is preliminary data.</text>
</comment>
<dbReference type="STRING" id="84645.A0A498NS85"/>